<comment type="similarity">
    <text evidence="1">Belongs to the aldehyde dehydrogenase family.</text>
</comment>
<feature type="compositionally biased region" description="Basic and acidic residues" evidence="2">
    <location>
        <begin position="60"/>
        <end position="77"/>
    </location>
</feature>
<evidence type="ECO:0000256" key="2">
    <source>
        <dbReference type="SAM" id="MobiDB-lite"/>
    </source>
</evidence>
<dbReference type="Gene3D" id="3.40.605.10">
    <property type="entry name" value="Aldehyde Dehydrogenase, Chain A, domain 1"/>
    <property type="match status" value="1"/>
</dbReference>
<gene>
    <name evidence="3" type="ORF">ZEAMMB73_Zm00001d046439</name>
</gene>
<feature type="region of interest" description="Disordered" evidence="2">
    <location>
        <begin position="167"/>
        <end position="189"/>
    </location>
</feature>
<dbReference type="AlphaFoldDB" id="A0A1D6P2N7"/>
<feature type="compositionally biased region" description="Polar residues" evidence="2">
    <location>
        <begin position="20"/>
        <end position="31"/>
    </location>
</feature>
<feature type="compositionally biased region" description="Acidic residues" evidence="2">
    <location>
        <begin position="118"/>
        <end position="138"/>
    </location>
</feature>
<sequence length="463" mass="50417">MDSKNRNPNWDRWGPKEAPQGSQSWGKNRNLSWRLKSGSGKSEVKEDITVSTPGDAVLPDAKKAKSGDEDSGKDIKGKSPLKISSGKANVAGSLSEHSDSMKMEKGSEDPKGYLDSQGNEDEEFNDSEDDLLDSQELDEFIKDDEFIPSPVQDKKKLHLSNVEDASMIAGGKKGGPMEGVATEGVRRSSRLESSEEVKIADKAAARAMAKDAFINKVENLNLIKSLELSRKNLVAQSVRSNGDNSKEDCIVSDDDNNMHNDNLDDNFSDLEDAFKFFREDGKQRRGNPNPKFLRVFLSLPNTRPTLSFNPSDDADNASPWPSLILLAEEALAKSSRSRPAGHSRVFLVSSTTTVGSGGGGGSTGDGRVQLADNLDLDVYVQSKCQTMNEKVKLSKANYCTNLVLNSLSYRATEVLEHACGMGTLQMGEYESSVSIGNDTFSIREPPGVCTGICPFNFRAMIPL</sequence>
<dbReference type="PANTHER" id="PTHR43866">
    <property type="entry name" value="MALONATE-SEMIALDEHYDE DEHYDROGENASE"/>
    <property type="match status" value="1"/>
</dbReference>
<dbReference type="SUPFAM" id="SSF53720">
    <property type="entry name" value="ALDH-like"/>
    <property type="match status" value="1"/>
</dbReference>
<evidence type="ECO:0000256" key="1">
    <source>
        <dbReference type="ARBA" id="ARBA00009986"/>
    </source>
</evidence>
<dbReference type="InterPro" id="IPR016161">
    <property type="entry name" value="Ald_DH/histidinol_DH"/>
</dbReference>
<reference evidence="3" key="1">
    <citation type="submission" date="2015-12" db="EMBL/GenBank/DDBJ databases">
        <title>Update maize B73 reference genome by single molecule sequencing technologies.</title>
        <authorList>
            <consortium name="Maize Genome Sequencing Project"/>
            <person name="Ware D."/>
        </authorList>
    </citation>
    <scope>NUCLEOTIDE SEQUENCE</scope>
    <source>
        <tissue evidence="3">Seedling</tissue>
    </source>
</reference>
<dbReference type="GO" id="GO:0004491">
    <property type="term" value="F:methylmalonate-semialdehyde dehydrogenase (acylating, NAD) activity"/>
    <property type="evidence" value="ECO:0007669"/>
    <property type="project" value="InterPro"/>
</dbReference>
<dbReference type="InterPro" id="IPR010061">
    <property type="entry name" value="MeMal-semiAld_DH"/>
</dbReference>
<dbReference type="EMBL" id="CM000785">
    <property type="protein sequence ID" value="AQL04271.1"/>
    <property type="molecule type" value="Genomic_DNA"/>
</dbReference>
<accession>A0A1D6P2N7</accession>
<organism evidence="3">
    <name type="scientific">Zea mays</name>
    <name type="common">Maize</name>
    <dbReference type="NCBI Taxonomy" id="4577"/>
    <lineage>
        <taxon>Eukaryota</taxon>
        <taxon>Viridiplantae</taxon>
        <taxon>Streptophyta</taxon>
        <taxon>Embryophyta</taxon>
        <taxon>Tracheophyta</taxon>
        <taxon>Spermatophyta</taxon>
        <taxon>Magnoliopsida</taxon>
        <taxon>Liliopsida</taxon>
        <taxon>Poales</taxon>
        <taxon>Poaceae</taxon>
        <taxon>PACMAD clade</taxon>
        <taxon>Panicoideae</taxon>
        <taxon>Andropogonodae</taxon>
        <taxon>Andropogoneae</taxon>
        <taxon>Tripsacinae</taxon>
        <taxon>Zea</taxon>
    </lineage>
</organism>
<protein>
    <submittedName>
        <fullName evidence="3">Uncharacterized protein</fullName>
    </submittedName>
</protein>
<feature type="compositionally biased region" description="Basic and acidic residues" evidence="2">
    <location>
        <begin position="96"/>
        <end position="112"/>
    </location>
</feature>
<dbReference type="PANTHER" id="PTHR43866:SF3">
    <property type="entry name" value="METHYLMALONATE-SEMIALDEHYDE DEHYDROGENASE [ACYLATING], MITOCHONDRIAL"/>
    <property type="match status" value="1"/>
</dbReference>
<evidence type="ECO:0000313" key="3">
    <source>
        <dbReference type="EMBL" id="AQL04271.1"/>
    </source>
</evidence>
<name>A0A1D6P2N7_MAIZE</name>
<dbReference type="InterPro" id="IPR016162">
    <property type="entry name" value="Ald_DH_N"/>
</dbReference>
<feature type="region of interest" description="Disordered" evidence="2">
    <location>
        <begin position="1"/>
        <end position="145"/>
    </location>
</feature>
<proteinExistence type="inferred from homology"/>